<evidence type="ECO:0000256" key="10">
    <source>
        <dbReference type="SAM" id="MobiDB-lite"/>
    </source>
</evidence>
<dbReference type="PROSITE" id="PS00501">
    <property type="entry name" value="SPASE_I_1"/>
    <property type="match status" value="1"/>
</dbReference>
<dbReference type="NCBIfam" id="TIGR02227">
    <property type="entry name" value="sigpep_I_bact"/>
    <property type="match status" value="1"/>
</dbReference>
<feature type="active site" evidence="7">
    <location>
        <position position="83"/>
    </location>
</feature>
<evidence type="ECO:0000256" key="4">
    <source>
        <dbReference type="ARBA" id="ARBA00013208"/>
    </source>
</evidence>
<dbReference type="PANTHER" id="PTHR43390:SF1">
    <property type="entry name" value="CHLOROPLAST PROCESSING PEPTIDASE"/>
    <property type="match status" value="1"/>
</dbReference>
<feature type="domain" description="Peptidase S26" evidence="11">
    <location>
        <begin position="53"/>
        <end position="225"/>
    </location>
</feature>
<evidence type="ECO:0000256" key="1">
    <source>
        <dbReference type="ARBA" id="ARBA00000677"/>
    </source>
</evidence>
<dbReference type="GO" id="GO:0006465">
    <property type="term" value="P:signal peptide processing"/>
    <property type="evidence" value="ECO:0007669"/>
    <property type="project" value="InterPro"/>
</dbReference>
<keyword evidence="8" id="KW-0812">Transmembrane</keyword>
<comment type="subcellular location">
    <subcellularLocation>
        <location evidence="2">Cell membrane</location>
        <topology evidence="2">Single-pass type II membrane protein</topology>
    </subcellularLocation>
    <subcellularLocation>
        <location evidence="9">Membrane</location>
        <topology evidence="9">Single-pass type II membrane protein</topology>
    </subcellularLocation>
</comment>
<evidence type="ECO:0000313" key="13">
    <source>
        <dbReference type="Proteomes" id="UP001216390"/>
    </source>
</evidence>
<proteinExistence type="inferred from homology"/>
<sequence length="233" mass="25432">MTAPDEPETPASASAPAPDPEGPDAVDDGAVEDDEDGPETPTEVRDRRVRSAVEWVAVLGGAVVVALLVRTFLFTTFWIPSGSMEPTLMGEGRRDRVIVNRLSYKLHDVNRGDIIVFEVPPGEPTLTIDGQQVQDLIKRVIGLPGETVELRDGDVYVDGELLDEPYLPDGVETEPICGGDGVYEVPDDSVFVMGDNRPMSQDARCWSTHSVEESAIVGRAFIRIWPLSEITLF</sequence>
<feature type="region of interest" description="Disordered" evidence="10">
    <location>
        <begin position="1"/>
        <end position="47"/>
    </location>
</feature>
<accession>A0AAE9Y8V4</accession>
<keyword evidence="8" id="KW-0472">Membrane</keyword>
<feature type="active site" evidence="7">
    <location>
        <position position="138"/>
    </location>
</feature>
<evidence type="ECO:0000256" key="3">
    <source>
        <dbReference type="ARBA" id="ARBA00009370"/>
    </source>
</evidence>
<gene>
    <name evidence="12" type="primary">lepB</name>
    <name evidence="12" type="ORF">PO878_10820</name>
</gene>
<dbReference type="RefSeq" id="WP_272738728.1">
    <property type="nucleotide sequence ID" value="NZ_CP116942.1"/>
</dbReference>
<organism evidence="12 13">
    <name type="scientific">Iamia majanohamensis</name>
    <dbReference type="NCBI Taxonomy" id="467976"/>
    <lineage>
        <taxon>Bacteria</taxon>
        <taxon>Bacillati</taxon>
        <taxon>Actinomycetota</taxon>
        <taxon>Acidimicrobiia</taxon>
        <taxon>Acidimicrobiales</taxon>
        <taxon>Iamiaceae</taxon>
        <taxon>Iamia</taxon>
    </lineage>
</organism>
<dbReference type="PROSITE" id="PS00760">
    <property type="entry name" value="SPASE_I_2"/>
    <property type="match status" value="1"/>
</dbReference>
<evidence type="ECO:0000256" key="9">
    <source>
        <dbReference type="RuleBase" id="RU362042"/>
    </source>
</evidence>
<evidence type="ECO:0000259" key="11">
    <source>
        <dbReference type="Pfam" id="PF10502"/>
    </source>
</evidence>
<comment type="similarity">
    <text evidence="3 9">Belongs to the peptidase S26 family.</text>
</comment>
<evidence type="ECO:0000256" key="6">
    <source>
        <dbReference type="ARBA" id="ARBA00022801"/>
    </source>
</evidence>
<dbReference type="PRINTS" id="PR00727">
    <property type="entry name" value="LEADERPTASE"/>
</dbReference>
<dbReference type="EC" id="3.4.21.89" evidence="4 8"/>
<evidence type="ECO:0000256" key="5">
    <source>
        <dbReference type="ARBA" id="ARBA00022670"/>
    </source>
</evidence>
<dbReference type="InterPro" id="IPR036286">
    <property type="entry name" value="LexA/Signal_pep-like_sf"/>
</dbReference>
<dbReference type="CDD" id="cd06530">
    <property type="entry name" value="S26_SPase_I"/>
    <property type="match status" value="1"/>
</dbReference>
<dbReference type="AlphaFoldDB" id="A0AAE9Y8V4"/>
<dbReference type="InterPro" id="IPR019756">
    <property type="entry name" value="Pept_S26A_signal_pept_1_Ser-AS"/>
</dbReference>
<dbReference type="EMBL" id="CP116942">
    <property type="protein sequence ID" value="WCO69215.1"/>
    <property type="molecule type" value="Genomic_DNA"/>
</dbReference>
<evidence type="ECO:0000256" key="7">
    <source>
        <dbReference type="PIRSR" id="PIRSR600223-1"/>
    </source>
</evidence>
<dbReference type="InterPro" id="IPR019757">
    <property type="entry name" value="Pept_S26A_signal_pept_1_Lys-AS"/>
</dbReference>
<evidence type="ECO:0000256" key="2">
    <source>
        <dbReference type="ARBA" id="ARBA00004401"/>
    </source>
</evidence>
<reference evidence="12" key="1">
    <citation type="submission" date="2023-01" db="EMBL/GenBank/DDBJ databases">
        <title>The diversity of Class Acidimicrobiia in South China Sea sediment environments and the proposal of Iamia marina sp. nov., a novel species of the genus Iamia.</title>
        <authorList>
            <person name="He Y."/>
            <person name="Tian X."/>
        </authorList>
    </citation>
    <scope>NUCLEOTIDE SEQUENCE</scope>
    <source>
        <strain evidence="12">DSM 19957</strain>
    </source>
</reference>
<keyword evidence="5 8" id="KW-0645">Protease</keyword>
<dbReference type="Gene3D" id="2.10.109.10">
    <property type="entry name" value="Umud Fragment, subunit A"/>
    <property type="match status" value="1"/>
</dbReference>
<dbReference type="GO" id="GO:0004252">
    <property type="term" value="F:serine-type endopeptidase activity"/>
    <property type="evidence" value="ECO:0007669"/>
    <property type="project" value="InterPro"/>
</dbReference>
<evidence type="ECO:0000313" key="12">
    <source>
        <dbReference type="EMBL" id="WCO69215.1"/>
    </source>
</evidence>
<dbReference type="InterPro" id="IPR019533">
    <property type="entry name" value="Peptidase_S26"/>
</dbReference>
<protein>
    <recommendedName>
        <fullName evidence="4 8">Signal peptidase I</fullName>
        <ecNumber evidence="4 8">3.4.21.89</ecNumber>
    </recommendedName>
</protein>
<dbReference type="GO" id="GO:0005886">
    <property type="term" value="C:plasma membrane"/>
    <property type="evidence" value="ECO:0007669"/>
    <property type="project" value="UniProtKB-SubCell"/>
</dbReference>
<evidence type="ECO:0000256" key="8">
    <source>
        <dbReference type="RuleBase" id="RU003993"/>
    </source>
</evidence>
<comment type="catalytic activity">
    <reaction evidence="1 8">
        <text>Cleavage of hydrophobic, N-terminal signal or leader sequences from secreted and periplasmic proteins.</text>
        <dbReference type="EC" id="3.4.21.89"/>
    </reaction>
</comment>
<dbReference type="PANTHER" id="PTHR43390">
    <property type="entry name" value="SIGNAL PEPTIDASE I"/>
    <property type="match status" value="1"/>
</dbReference>
<keyword evidence="6 8" id="KW-0378">Hydrolase</keyword>
<keyword evidence="8" id="KW-1133">Transmembrane helix</keyword>
<feature type="compositionally biased region" description="Acidic residues" evidence="10">
    <location>
        <begin position="21"/>
        <end position="38"/>
    </location>
</feature>
<dbReference type="SUPFAM" id="SSF51306">
    <property type="entry name" value="LexA/Signal peptidase"/>
    <property type="match status" value="1"/>
</dbReference>
<name>A0AAE9Y8V4_9ACTN</name>
<dbReference type="KEGG" id="ima:PO878_10820"/>
<dbReference type="Proteomes" id="UP001216390">
    <property type="component" value="Chromosome"/>
</dbReference>
<dbReference type="InterPro" id="IPR000223">
    <property type="entry name" value="Pept_S26A_signal_pept_1"/>
</dbReference>
<dbReference type="Pfam" id="PF10502">
    <property type="entry name" value="Peptidase_S26"/>
    <property type="match status" value="1"/>
</dbReference>
<feature type="transmembrane region" description="Helical" evidence="8">
    <location>
        <begin position="55"/>
        <end position="79"/>
    </location>
</feature>
<keyword evidence="13" id="KW-1185">Reference proteome</keyword>
<dbReference type="GO" id="GO:0009003">
    <property type="term" value="F:signal peptidase activity"/>
    <property type="evidence" value="ECO:0007669"/>
    <property type="project" value="UniProtKB-EC"/>
</dbReference>